<reference evidence="3" key="3">
    <citation type="submission" date="2015-04" db="UniProtKB">
        <authorList>
            <consortium name="EnsemblPlants"/>
        </authorList>
    </citation>
    <scope>IDENTIFICATION</scope>
    <source>
        <strain evidence="3">cv. Jemalong A17</strain>
    </source>
</reference>
<evidence type="ECO:0000313" key="3">
    <source>
        <dbReference type="EnsemblPlants" id="AES64332"/>
    </source>
</evidence>
<feature type="compositionally biased region" description="Basic and acidic residues" evidence="1">
    <location>
        <begin position="10"/>
        <end position="22"/>
    </location>
</feature>
<evidence type="ECO:0000256" key="1">
    <source>
        <dbReference type="SAM" id="MobiDB-lite"/>
    </source>
</evidence>
<evidence type="ECO:0000313" key="2">
    <source>
        <dbReference type="EMBL" id="AES64332.1"/>
    </source>
</evidence>
<dbReference type="EnsemblPlants" id="AES64332">
    <property type="protein sequence ID" value="AES64332"/>
    <property type="gene ID" value="MTR_2g021110"/>
</dbReference>
<dbReference type="Proteomes" id="UP000002051">
    <property type="component" value="Chromosome 2"/>
</dbReference>
<organism evidence="2 4">
    <name type="scientific">Medicago truncatula</name>
    <name type="common">Barrel medic</name>
    <name type="synonym">Medicago tribuloides</name>
    <dbReference type="NCBI Taxonomy" id="3880"/>
    <lineage>
        <taxon>Eukaryota</taxon>
        <taxon>Viridiplantae</taxon>
        <taxon>Streptophyta</taxon>
        <taxon>Embryophyta</taxon>
        <taxon>Tracheophyta</taxon>
        <taxon>Spermatophyta</taxon>
        <taxon>Magnoliopsida</taxon>
        <taxon>eudicotyledons</taxon>
        <taxon>Gunneridae</taxon>
        <taxon>Pentapetalae</taxon>
        <taxon>rosids</taxon>
        <taxon>fabids</taxon>
        <taxon>Fabales</taxon>
        <taxon>Fabaceae</taxon>
        <taxon>Papilionoideae</taxon>
        <taxon>50 kb inversion clade</taxon>
        <taxon>NPAAA clade</taxon>
        <taxon>Hologalegina</taxon>
        <taxon>IRL clade</taxon>
        <taxon>Trifolieae</taxon>
        <taxon>Medicago</taxon>
    </lineage>
</organism>
<evidence type="ECO:0000313" key="4">
    <source>
        <dbReference type="Proteomes" id="UP000002051"/>
    </source>
</evidence>
<dbReference type="AlphaFoldDB" id="G7IKC6"/>
<protein>
    <submittedName>
        <fullName evidence="2 3">Uncharacterized protein</fullName>
    </submittedName>
</protein>
<reference evidence="2 4" key="1">
    <citation type="journal article" date="2011" name="Nature">
        <title>The Medicago genome provides insight into the evolution of rhizobial symbioses.</title>
        <authorList>
            <person name="Young N.D."/>
            <person name="Debelle F."/>
            <person name="Oldroyd G.E."/>
            <person name="Geurts R."/>
            <person name="Cannon S.B."/>
            <person name="Udvardi M.K."/>
            <person name="Benedito V.A."/>
            <person name="Mayer K.F."/>
            <person name="Gouzy J."/>
            <person name="Schoof H."/>
            <person name="Van de Peer Y."/>
            <person name="Proost S."/>
            <person name="Cook D.R."/>
            <person name="Meyers B.C."/>
            <person name="Spannagl M."/>
            <person name="Cheung F."/>
            <person name="De Mita S."/>
            <person name="Krishnakumar V."/>
            <person name="Gundlach H."/>
            <person name="Zhou S."/>
            <person name="Mudge J."/>
            <person name="Bharti A.K."/>
            <person name="Murray J.D."/>
            <person name="Naoumkina M.A."/>
            <person name="Rosen B."/>
            <person name="Silverstein K.A."/>
            <person name="Tang H."/>
            <person name="Rombauts S."/>
            <person name="Zhao P.X."/>
            <person name="Zhou P."/>
            <person name="Barbe V."/>
            <person name="Bardou P."/>
            <person name="Bechner M."/>
            <person name="Bellec A."/>
            <person name="Berger A."/>
            <person name="Berges H."/>
            <person name="Bidwell S."/>
            <person name="Bisseling T."/>
            <person name="Choisne N."/>
            <person name="Couloux A."/>
            <person name="Denny R."/>
            <person name="Deshpande S."/>
            <person name="Dai X."/>
            <person name="Doyle J.J."/>
            <person name="Dudez A.M."/>
            <person name="Farmer A.D."/>
            <person name="Fouteau S."/>
            <person name="Franken C."/>
            <person name="Gibelin C."/>
            <person name="Gish J."/>
            <person name="Goldstein S."/>
            <person name="Gonzalez A.J."/>
            <person name="Green P.J."/>
            <person name="Hallab A."/>
            <person name="Hartog M."/>
            <person name="Hua A."/>
            <person name="Humphray S.J."/>
            <person name="Jeong D.H."/>
            <person name="Jing Y."/>
            <person name="Jocker A."/>
            <person name="Kenton S.M."/>
            <person name="Kim D.J."/>
            <person name="Klee K."/>
            <person name="Lai H."/>
            <person name="Lang C."/>
            <person name="Lin S."/>
            <person name="Macmil S.L."/>
            <person name="Magdelenat G."/>
            <person name="Matthews L."/>
            <person name="McCorrison J."/>
            <person name="Monaghan E.L."/>
            <person name="Mun J.H."/>
            <person name="Najar F.Z."/>
            <person name="Nicholson C."/>
            <person name="Noirot C."/>
            <person name="O'Bleness M."/>
            <person name="Paule C.R."/>
            <person name="Poulain J."/>
            <person name="Prion F."/>
            <person name="Qin B."/>
            <person name="Qu C."/>
            <person name="Retzel E.F."/>
            <person name="Riddle C."/>
            <person name="Sallet E."/>
            <person name="Samain S."/>
            <person name="Samson N."/>
            <person name="Sanders I."/>
            <person name="Saurat O."/>
            <person name="Scarpelli C."/>
            <person name="Schiex T."/>
            <person name="Segurens B."/>
            <person name="Severin A.J."/>
            <person name="Sherrier D.J."/>
            <person name="Shi R."/>
            <person name="Sims S."/>
            <person name="Singer S.R."/>
            <person name="Sinharoy S."/>
            <person name="Sterck L."/>
            <person name="Viollet A."/>
            <person name="Wang B.B."/>
            <person name="Wang K."/>
            <person name="Wang M."/>
            <person name="Wang X."/>
            <person name="Warfsmann J."/>
            <person name="Weissenbach J."/>
            <person name="White D.D."/>
            <person name="White J.D."/>
            <person name="Wiley G.B."/>
            <person name="Wincker P."/>
            <person name="Xing Y."/>
            <person name="Yang L."/>
            <person name="Yao Z."/>
            <person name="Ying F."/>
            <person name="Zhai J."/>
            <person name="Zhou L."/>
            <person name="Zuber A."/>
            <person name="Denarie J."/>
            <person name="Dixon R.A."/>
            <person name="May G.D."/>
            <person name="Schwartz D.C."/>
            <person name="Rogers J."/>
            <person name="Quetier F."/>
            <person name="Town C.D."/>
            <person name="Roe B.A."/>
        </authorList>
    </citation>
    <scope>NUCLEOTIDE SEQUENCE [LARGE SCALE GENOMIC DNA]</scope>
    <source>
        <strain evidence="2">A17</strain>
        <strain evidence="3 4">cv. Jemalong A17</strain>
    </source>
</reference>
<dbReference type="PaxDb" id="3880-AES64332"/>
<reference evidence="2 4" key="2">
    <citation type="journal article" date="2014" name="BMC Genomics">
        <title>An improved genome release (version Mt4.0) for the model legume Medicago truncatula.</title>
        <authorList>
            <person name="Tang H."/>
            <person name="Krishnakumar V."/>
            <person name="Bidwell S."/>
            <person name="Rosen B."/>
            <person name="Chan A."/>
            <person name="Zhou S."/>
            <person name="Gentzbittel L."/>
            <person name="Childs K.L."/>
            <person name="Yandell M."/>
            <person name="Gundlach H."/>
            <person name="Mayer K.F."/>
            <person name="Schwartz D.C."/>
            <person name="Town C.D."/>
        </authorList>
    </citation>
    <scope>GENOME REANNOTATION</scope>
    <source>
        <strain evidence="3 4">cv. Jemalong A17</strain>
    </source>
</reference>
<name>G7IKC6_MEDTR</name>
<keyword evidence="4" id="KW-1185">Reference proteome</keyword>
<gene>
    <name evidence="2" type="ordered locus">MTR_2g021110</name>
</gene>
<accession>G7IKC6</accession>
<feature type="region of interest" description="Disordered" evidence="1">
    <location>
        <begin position="1"/>
        <end position="31"/>
    </location>
</feature>
<proteinExistence type="predicted"/>
<sequence length="61" mass="6769">MPEEEDISWDEIKDVESNDVSRGDAGGSESKIDLRKRLSAATKMFSHDQGGLRIEMHSCCA</sequence>
<dbReference type="HOGENOM" id="CLU_2926037_0_0_1"/>
<dbReference type="EMBL" id="CM001218">
    <property type="protein sequence ID" value="AES64332.1"/>
    <property type="molecule type" value="Genomic_DNA"/>
</dbReference>